<protein>
    <submittedName>
        <fullName evidence="4">Uncharacterized protein</fullName>
    </submittedName>
</protein>
<gene>
    <name evidence="4" type="ORF">C7M84_009139</name>
</gene>
<feature type="chain" id="PRO_5019551613" evidence="3">
    <location>
        <begin position="29"/>
        <end position="387"/>
    </location>
</feature>
<evidence type="ECO:0000256" key="1">
    <source>
        <dbReference type="SAM" id="MobiDB-lite"/>
    </source>
</evidence>
<comment type="caution">
    <text evidence="4">The sequence shown here is derived from an EMBL/GenBank/DDBJ whole genome shotgun (WGS) entry which is preliminary data.</text>
</comment>
<keyword evidence="3" id="KW-0732">Signal</keyword>
<evidence type="ECO:0000313" key="5">
    <source>
        <dbReference type="Proteomes" id="UP000283509"/>
    </source>
</evidence>
<feature type="compositionally biased region" description="Low complexity" evidence="1">
    <location>
        <begin position="371"/>
        <end position="380"/>
    </location>
</feature>
<proteinExistence type="predicted"/>
<keyword evidence="2" id="KW-0812">Transmembrane</keyword>
<sequence length="387" mass="41850">MSGLGVATFFNFLLDLTFLLSLWPLRSSVYTEEAITFAPIPSLSLLFDTPPYLLLRSSLSFHSWSRRRKRVLTGSPEVSNTLSSSPLSRVISQSSLILSISSSLSLSLLSLPALLSLSGQSSRSHSEAPMLSLASRLSQSLSRSHHPESPFSPNAGGSSFSLSLFPLISYQALSSPFHSKPLSLISLDTLAFFLLFTLFILLASPHSPFHWLLLPSPSSSLLPRILNLHLRAYASPLLPSPYAASPRHSFTHLPVLGALPPSSRLATQDRSSPLLFSLIPSLAVAWLILLGHLYLLPHAPSLTLNHLLSPSTSILTPLPPLPLSETALLPPPLFSTPLPPAWRLSSSNPLLPPSSVLKREERRKAPPPPSLSSQPSSLPSPLFPSLP</sequence>
<organism evidence="4 5">
    <name type="scientific">Penaeus vannamei</name>
    <name type="common">Whiteleg shrimp</name>
    <name type="synonym">Litopenaeus vannamei</name>
    <dbReference type="NCBI Taxonomy" id="6689"/>
    <lineage>
        <taxon>Eukaryota</taxon>
        <taxon>Metazoa</taxon>
        <taxon>Ecdysozoa</taxon>
        <taxon>Arthropoda</taxon>
        <taxon>Crustacea</taxon>
        <taxon>Multicrustacea</taxon>
        <taxon>Malacostraca</taxon>
        <taxon>Eumalacostraca</taxon>
        <taxon>Eucarida</taxon>
        <taxon>Decapoda</taxon>
        <taxon>Dendrobranchiata</taxon>
        <taxon>Penaeoidea</taxon>
        <taxon>Penaeidae</taxon>
        <taxon>Penaeus</taxon>
    </lineage>
</organism>
<dbReference type="AlphaFoldDB" id="A0A423T7Q0"/>
<reference evidence="4 5" key="2">
    <citation type="submission" date="2019-01" db="EMBL/GenBank/DDBJ databases">
        <title>The decoding of complex shrimp genome reveals the adaptation for benthos swimmer, frequently molting mechanism and breeding impact on genome.</title>
        <authorList>
            <person name="Sun Y."/>
            <person name="Gao Y."/>
            <person name="Yu Y."/>
        </authorList>
    </citation>
    <scope>NUCLEOTIDE SEQUENCE [LARGE SCALE GENOMIC DNA]</scope>
    <source>
        <tissue evidence="4">Muscle</tissue>
    </source>
</reference>
<keyword evidence="5" id="KW-1185">Reference proteome</keyword>
<dbReference type="EMBL" id="QCYY01002150">
    <property type="protein sequence ID" value="ROT72477.1"/>
    <property type="molecule type" value="Genomic_DNA"/>
</dbReference>
<evidence type="ECO:0000256" key="3">
    <source>
        <dbReference type="SAM" id="SignalP"/>
    </source>
</evidence>
<feature type="signal peptide" evidence="3">
    <location>
        <begin position="1"/>
        <end position="28"/>
    </location>
</feature>
<reference evidence="4 5" key="1">
    <citation type="submission" date="2018-04" db="EMBL/GenBank/DDBJ databases">
        <authorList>
            <person name="Zhang X."/>
            <person name="Yuan J."/>
            <person name="Li F."/>
            <person name="Xiang J."/>
        </authorList>
    </citation>
    <scope>NUCLEOTIDE SEQUENCE [LARGE SCALE GENOMIC DNA]</scope>
    <source>
        <tissue evidence="4">Muscle</tissue>
    </source>
</reference>
<feature type="transmembrane region" description="Helical" evidence="2">
    <location>
        <begin position="182"/>
        <end position="203"/>
    </location>
</feature>
<dbReference type="Proteomes" id="UP000283509">
    <property type="component" value="Unassembled WGS sequence"/>
</dbReference>
<accession>A0A423T7Q0</accession>
<keyword evidence="2" id="KW-0472">Membrane</keyword>
<evidence type="ECO:0000313" key="4">
    <source>
        <dbReference type="EMBL" id="ROT72477.1"/>
    </source>
</evidence>
<feature type="transmembrane region" description="Helical" evidence="2">
    <location>
        <begin position="274"/>
        <end position="296"/>
    </location>
</feature>
<feature type="region of interest" description="Disordered" evidence="1">
    <location>
        <begin position="353"/>
        <end position="387"/>
    </location>
</feature>
<name>A0A423T7Q0_PENVA</name>
<evidence type="ECO:0000256" key="2">
    <source>
        <dbReference type="SAM" id="Phobius"/>
    </source>
</evidence>
<keyword evidence="2" id="KW-1133">Transmembrane helix</keyword>